<dbReference type="EMBL" id="CP036280">
    <property type="protein sequence ID" value="QDU70981.1"/>
    <property type="molecule type" value="Genomic_DNA"/>
</dbReference>
<dbReference type="SUPFAM" id="SSF74982">
    <property type="entry name" value="Small protein B (SmpB)"/>
    <property type="match status" value="1"/>
</dbReference>
<feature type="region of interest" description="Disordered" evidence="4">
    <location>
        <begin position="135"/>
        <end position="161"/>
    </location>
</feature>
<dbReference type="HAMAP" id="MF_00023">
    <property type="entry name" value="SmpB"/>
    <property type="match status" value="1"/>
</dbReference>
<proteinExistence type="inferred from homology"/>
<dbReference type="KEGG" id="mcad:Pan265_08250"/>
<feature type="compositionally biased region" description="Basic and acidic residues" evidence="4">
    <location>
        <begin position="135"/>
        <end position="153"/>
    </location>
</feature>
<comment type="function">
    <text evidence="3">Required for rescue of stalled ribosomes mediated by trans-translation. Binds to transfer-messenger RNA (tmRNA), required for stable association of tmRNA with ribosomes. tmRNA and SmpB together mimic tRNA shape, replacing the anticodon stem-loop with SmpB. tmRNA is encoded by the ssrA gene; the 2 termini fold to resemble tRNA(Ala) and it encodes a 'tag peptide', a short internal open reading frame. During trans-translation Ala-aminoacylated tmRNA acts like a tRNA, entering the A-site of stalled ribosomes, displacing the stalled mRNA. The ribosome then switches to translate the ORF on the tmRNA; the nascent peptide is terminated with the 'tag peptide' encoded by the tmRNA and targeted for degradation. The ribosome is freed to recommence translation, which seems to be the essential function of trans-translation.</text>
</comment>
<dbReference type="NCBIfam" id="NF003843">
    <property type="entry name" value="PRK05422.1"/>
    <property type="match status" value="1"/>
</dbReference>
<dbReference type="PANTHER" id="PTHR30308:SF2">
    <property type="entry name" value="SSRA-BINDING PROTEIN"/>
    <property type="match status" value="1"/>
</dbReference>
<gene>
    <name evidence="3 5" type="primary">smpB</name>
    <name evidence="5" type="ORF">Pan265_08250</name>
</gene>
<comment type="subcellular location">
    <subcellularLocation>
        <location evidence="3">Cytoplasm</location>
    </subcellularLocation>
    <text evidence="3">The tmRNA-SmpB complex associates with stalled 70S ribosomes.</text>
</comment>
<dbReference type="Gene3D" id="2.40.280.10">
    <property type="match status" value="1"/>
</dbReference>
<keyword evidence="1 3" id="KW-0963">Cytoplasm</keyword>
<keyword evidence="2 3" id="KW-0694">RNA-binding</keyword>
<accession>A0A518BVJ6</accession>
<dbReference type="Proteomes" id="UP000320386">
    <property type="component" value="Chromosome"/>
</dbReference>
<dbReference type="OrthoDB" id="9805462at2"/>
<evidence type="ECO:0000256" key="1">
    <source>
        <dbReference type="ARBA" id="ARBA00022490"/>
    </source>
</evidence>
<evidence type="ECO:0000313" key="6">
    <source>
        <dbReference type="Proteomes" id="UP000320386"/>
    </source>
</evidence>
<protein>
    <recommendedName>
        <fullName evidence="3">SsrA-binding protein</fullName>
    </recommendedName>
    <alternativeName>
        <fullName evidence="3">Small protein B</fullName>
    </alternativeName>
</protein>
<dbReference type="Pfam" id="PF01668">
    <property type="entry name" value="SmpB"/>
    <property type="match status" value="1"/>
</dbReference>
<dbReference type="InterPro" id="IPR000037">
    <property type="entry name" value="SsrA-bd_prot"/>
</dbReference>
<sequence>MAKRKPKPENFSPRIENRRARHDYHIVDKLEVGIKLLGTEIKSIRNSQVSLAEGYATIDNRSGELLLLNVDIAQYKQAGVNQHAPRRPRLLLAHKREIKQLEGRLTAKGTTLVPLAIYFVRGRAKLLLGVGEGKKQHDKRQDLKTKDAKRDMQRAMTRRRI</sequence>
<dbReference type="GO" id="GO:0003723">
    <property type="term" value="F:RNA binding"/>
    <property type="evidence" value="ECO:0007669"/>
    <property type="project" value="UniProtKB-UniRule"/>
</dbReference>
<dbReference type="PANTHER" id="PTHR30308">
    <property type="entry name" value="TMRNA-BINDING COMPONENT OF TRANS-TRANSLATION TAGGING COMPLEX"/>
    <property type="match status" value="1"/>
</dbReference>
<keyword evidence="6" id="KW-1185">Reference proteome</keyword>
<comment type="similarity">
    <text evidence="3">Belongs to the SmpB family.</text>
</comment>
<evidence type="ECO:0000256" key="4">
    <source>
        <dbReference type="SAM" id="MobiDB-lite"/>
    </source>
</evidence>
<dbReference type="NCBIfam" id="TIGR00086">
    <property type="entry name" value="smpB"/>
    <property type="match status" value="1"/>
</dbReference>
<organism evidence="5 6">
    <name type="scientific">Mucisphaera calidilacus</name>
    <dbReference type="NCBI Taxonomy" id="2527982"/>
    <lineage>
        <taxon>Bacteria</taxon>
        <taxon>Pseudomonadati</taxon>
        <taxon>Planctomycetota</taxon>
        <taxon>Phycisphaerae</taxon>
        <taxon>Phycisphaerales</taxon>
        <taxon>Phycisphaeraceae</taxon>
        <taxon>Mucisphaera</taxon>
    </lineage>
</organism>
<dbReference type="GO" id="GO:0005829">
    <property type="term" value="C:cytosol"/>
    <property type="evidence" value="ECO:0007669"/>
    <property type="project" value="TreeGrafter"/>
</dbReference>
<evidence type="ECO:0000256" key="3">
    <source>
        <dbReference type="HAMAP-Rule" id="MF_00023"/>
    </source>
</evidence>
<dbReference type="GO" id="GO:0070929">
    <property type="term" value="P:trans-translation"/>
    <property type="evidence" value="ECO:0007669"/>
    <property type="project" value="UniProtKB-UniRule"/>
</dbReference>
<dbReference type="InterPro" id="IPR023620">
    <property type="entry name" value="SmpB"/>
</dbReference>
<reference evidence="5 6" key="1">
    <citation type="submission" date="2019-02" db="EMBL/GenBank/DDBJ databases">
        <title>Deep-cultivation of Planctomycetes and their phenomic and genomic characterization uncovers novel biology.</title>
        <authorList>
            <person name="Wiegand S."/>
            <person name="Jogler M."/>
            <person name="Boedeker C."/>
            <person name="Pinto D."/>
            <person name="Vollmers J."/>
            <person name="Rivas-Marin E."/>
            <person name="Kohn T."/>
            <person name="Peeters S.H."/>
            <person name="Heuer A."/>
            <person name="Rast P."/>
            <person name="Oberbeckmann S."/>
            <person name="Bunk B."/>
            <person name="Jeske O."/>
            <person name="Meyerdierks A."/>
            <person name="Storesund J.E."/>
            <person name="Kallscheuer N."/>
            <person name="Luecker S."/>
            <person name="Lage O.M."/>
            <person name="Pohl T."/>
            <person name="Merkel B.J."/>
            <person name="Hornburger P."/>
            <person name="Mueller R.-W."/>
            <person name="Bruemmer F."/>
            <person name="Labrenz M."/>
            <person name="Spormann A.M."/>
            <person name="Op den Camp H."/>
            <person name="Overmann J."/>
            <person name="Amann R."/>
            <person name="Jetten M.S.M."/>
            <person name="Mascher T."/>
            <person name="Medema M.H."/>
            <person name="Devos D.P."/>
            <person name="Kaster A.-K."/>
            <person name="Ovreas L."/>
            <person name="Rohde M."/>
            <person name="Galperin M.Y."/>
            <person name="Jogler C."/>
        </authorList>
    </citation>
    <scope>NUCLEOTIDE SEQUENCE [LARGE SCALE GENOMIC DNA]</scope>
    <source>
        <strain evidence="5 6">Pan265</strain>
    </source>
</reference>
<name>A0A518BVJ6_9BACT</name>
<dbReference type="RefSeq" id="WP_145445121.1">
    <property type="nucleotide sequence ID" value="NZ_CP036280.1"/>
</dbReference>
<evidence type="ECO:0000313" key="5">
    <source>
        <dbReference type="EMBL" id="QDU70981.1"/>
    </source>
</evidence>
<dbReference type="GO" id="GO:0070930">
    <property type="term" value="P:trans-translation-dependent protein tagging"/>
    <property type="evidence" value="ECO:0007669"/>
    <property type="project" value="TreeGrafter"/>
</dbReference>
<evidence type="ECO:0000256" key="2">
    <source>
        <dbReference type="ARBA" id="ARBA00022884"/>
    </source>
</evidence>
<dbReference type="AlphaFoldDB" id="A0A518BVJ6"/>